<keyword evidence="2" id="KW-1185">Reference proteome</keyword>
<accession>A0A0N4YB27</accession>
<gene>
    <name evidence="1" type="ORF">NBR_LOCUS13640</name>
</gene>
<reference evidence="1 2" key="2">
    <citation type="submission" date="2018-11" db="EMBL/GenBank/DDBJ databases">
        <authorList>
            <consortium name="Pathogen Informatics"/>
        </authorList>
    </citation>
    <scope>NUCLEOTIDE SEQUENCE [LARGE SCALE GENOMIC DNA]</scope>
</reference>
<dbReference type="EMBL" id="UYSL01021103">
    <property type="protein sequence ID" value="VDL77229.1"/>
    <property type="molecule type" value="Genomic_DNA"/>
</dbReference>
<evidence type="ECO:0000313" key="2">
    <source>
        <dbReference type="Proteomes" id="UP000271162"/>
    </source>
</evidence>
<evidence type="ECO:0000313" key="3">
    <source>
        <dbReference type="WBParaSite" id="NBR_0001363901-mRNA-1"/>
    </source>
</evidence>
<protein>
    <submittedName>
        <fullName evidence="3">Secreted protein</fullName>
    </submittedName>
</protein>
<name>A0A0N4YB27_NIPBR</name>
<dbReference type="Proteomes" id="UP000271162">
    <property type="component" value="Unassembled WGS sequence"/>
</dbReference>
<evidence type="ECO:0000313" key="1">
    <source>
        <dbReference type="EMBL" id="VDL77229.1"/>
    </source>
</evidence>
<organism evidence="3">
    <name type="scientific">Nippostrongylus brasiliensis</name>
    <name type="common">Rat hookworm</name>
    <dbReference type="NCBI Taxonomy" id="27835"/>
    <lineage>
        <taxon>Eukaryota</taxon>
        <taxon>Metazoa</taxon>
        <taxon>Ecdysozoa</taxon>
        <taxon>Nematoda</taxon>
        <taxon>Chromadorea</taxon>
        <taxon>Rhabditida</taxon>
        <taxon>Rhabditina</taxon>
        <taxon>Rhabditomorpha</taxon>
        <taxon>Strongyloidea</taxon>
        <taxon>Heligmosomidae</taxon>
        <taxon>Nippostrongylus</taxon>
    </lineage>
</organism>
<sequence>MTGKLCCLAAASSTCRGSSGHPVRPRSSATLLVPAVMLPFSSHPVSAVVLLFSSQRDMLLRSSLLLVLSVLRCNLSICSLHASY</sequence>
<dbReference type="AlphaFoldDB" id="A0A0N4YB27"/>
<dbReference type="WBParaSite" id="NBR_0001363901-mRNA-1">
    <property type="protein sequence ID" value="NBR_0001363901-mRNA-1"/>
    <property type="gene ID" value="NBR_0001363901"/>
</dbReference>
<reference evidence="3" key="1">
    <citation type="submission" date="2017-02" db="UniProtKB">
        <authorList>
            <consortium name="WormBaseParasite"/>
        </authorList>
    </citation>
    <scope>IDENTIFICATION</scope>
</reference>
<proteinExistence type="predicted"/>